<proteinExistence type="predicted"/>
<dbReference type="Proteomes" id="UP001176961">
    <property type="component" value="Unassembled WGS sequence"/>
</dbReference>
<accession>A0AA36MI94</accession>
<sequence>MKCSGIEKRATVSCADAHVCPPAPHVRTQLRIVVTEVLRTFQPIYPAPLKNCVSKKTRLPTPPKAIQNLRNLKRLNSWLCFKKKISRQVGQDVKRQKGFLVALPPTNFDVKELRPIKLNEPTNVSLMLTVMTVDRHNVHAMAQLLIAELLCSCKIKTKAAKNNQWANKTHRSHDCSQMPMFKCMSSQNLSFFAD</sequence>
<gene>
    <name evidence="1" type="ORF">CYNAS_LOCUS22055</name>
</gene>
<evidence type="ECO:0000313" key="2">
    <source>
        <dbReference type="Proteomes" id="UP001176961"/>
    </source>
</evidence>
<reference evidence="1" key="1">
    <citation type="submission" date="2023-07" db="EMBL/GenBank/DDBJ databases">
        <authorList>
            <consortium name="CYATHOMIX"/>
        </authorList>
    </citation>
    <scope>NUCLEOTIDE SEQUENCE</scope>
    <source>
        <strain evidence="1">N/A</strain>
    </source>
</reference>
<protein>
    <submittedName>
        <fullName evidence="1">Uncharacterized protein</fullName>
    </submittedName>
</protein>
<comment type="caution">
    <text evidence="1">The sequence shown here is derived from an EMBL/GenBank/DDBJ whole genome shotgun (WGS) entry which is preliminary data.</text>
</comment>
<keyword evidence="2" id="KW-1185">Reference proteome</keyword>
<evidence type="ECO:0000313" key="1">
    <source>
        <dbReference type="EMBL" id="CAJ0610072.1"/>
    </source>
</evidence>
<name>A0AA36MI94_CYLNA</name>
<organism evidence="1 2">
    <name type="scientific">Cylicocyclus nassatus</name>
    <name type="common">Nematode worm</name>
    <dbReference type="NCBI Taxonomy" id="53992"/>
    <lineage>
        <taxon>Eukaryota</taxon>
        <taxon>Metazoa</taxon>
        <taxon>Ecdysozoa</taxon>
        <taxon>Nematoda</taxon>
        <taxon>Chromadorea</taxon>
        <taxon>Rhabditida</taxon>
        <taxon>Rhabditina</taxon>
        <taxon>Rhabditomorpha</taxon>
        <taxon>Strongyloidea</taxon>
        <taxon>Strongylidae</taxon>
        <taxon>Cylicocyclus</taxon>
    </lineage>
</organism>
<dbReference type="EMBL" id="CATQJL010000326">
    <property type="protein sequence ID" value="CAJ0610072.1"/>
    <property type="molecule type" value="Genomic_DNA"/>
</dbReference>
<dbReference type="AlphaFoldDB" id="A0AA36MI94"/>